<evidence type="ECO:0000256" key="4">
    <source>
        <dbReference type="ARBA" id="ARBA00022679"/>
    </source>
</evidence>
<feature type="binding site" evidence="9">
    <location>
        <position position="171"/>
    </location>
    <ligand>
        <name>substrate</name>
    </ligand>
</feature>
<reference evidence="12 13" key="1">
    <citation type="journal article" date="2019" name="Sci. Rep.">
        <title>Nanopore sequencing improves the draft genome of the human pathogenic amoeba Naegleria fowleri.</title>
        <authorList>
            <person name="Liechti N."/>
            <person name="Schurch N."/>
            <person name="Bruggmann R."/>
            <person name="Wittwer M."/>
        </authorList>
    </citation>
    <scope>NUCLEOTIDE SEQUENCE [LARGE SCALE GENOMIC DNA]</scope>
    <source>
        <strain evidence="12 13">ATCC 30894</strain>
    </source>
</reference>
<evidence type="ECO:0000256" key="7">
    <source>
        <dbReference type="ARBA" id="ARBA00022840"/>
    </source>
</evidence>
<accession>A0A6A5C274</accession>
<dbReference type="AlphaFoldDB" id="A0A6A5C274"/>
<proteinExistence type="inferred from homology"/>
<dbReference type="PIRSF" id="PIRSF035805">
    <property type="entry name" value="TK_cell"/>
    <property type="match status" value="1"/>
</dbReference>
<dbReference type="PANTHER" id="PTHR11441">
    <property type="entry name" value="THYMIDINE KINASE"/>
    <property type="match status" value="1"/>
</dbReference>
<dbReference type="VEuPathDB" id="AmoebaDB:NF0110620"/>
<dbReference type="VEuPathDB" id="AmoebaDB:FDP41_012433"/>
<dbReference type="Gene3D" id="3.40.50.300">
    <property type="entry name" value="P-loop containing nucleotide triphosphate hydrolases"/>
    <property type="match status" value="1"/>
</dbReference>
<evidence type="ECO:0000256" key="6">
    <source>
        <dbReference type="ARBA" id="ARBA00022777"/>
    </source>
</evidence>
<comment type="caution">
    <text evidence="12">The sequence shown here is derived from an EMBL/GenBank/DDBJ whole genome shotgun (WGS) entry which is preliminary data.</text>
</comment>
<dbReference type="InterPro" id="IPR027417">
    <property type="entry name" value="P-loop_NTPase"/>
</dbReference>
<dbReference type="InterPro" id="IPR001267">
    <property type="entry name" value="Thymidine_kinase"/>
</dbReference>
<dbReference type="Proteomes" id="UP000444721">
    <property type="component" value="Unassembled WGS sequence"/>
</dbReference>
<evidence type="ECO:0000313" key="13">
    <source>
        <dbReference type="Proteomes" id="UP000444721"/>
    </source>
</evidence>
<evidence type="ECO:0000256" key="3">
    <source>
        <dbReference type="ARBA" id="ARBA00022634"/>
    </source>
</evidence>
<dbReference type="GO" id="GO:0004797">
    <property type="term" value="F:thymidine kinase activity"/>
    <property type="evidence" value="ECO:0007669"/>
    <property type="project" value="UniProtKB-EC"/>
</dbReference>
<keyword evidence="3 10" id="KW-0237">DNA synthesis</keyword>
<keyword evidence="13" id="KW-1185">Reference proteome</keyword>
<dbReference type="OrthoDB" id="439028at2759"/>
<comment type="similarity">
    <text evidence="1 11">Belongs to the thymidine kinase family.</text>
</comment>
<dbReference type="SUPFAM" id="SSF52540">
    <property type="entry name" value="P-loop containing nucleoside triphosphate hydrolases"/>
    <property type="match status" value="1"/>
</dbReference>
<dbReference type="Pfam" id="PF00265">
    <property type="entry name" value="TK"/>
    <property type="match status" value="1"/>
</dbReference>
<dbReference type="GO" id="GO:0071897">
    <property type="term" value="P:DNA biosynthetic process"/>
    <property type="evidence" value="ECO:0007669"/>
    <property type="project" value="UniProtKB-KW"/>
</dbReference>
<evidence type="ECO:0000256" key="2">
    <source>
        <dbReference type="ARBA" id="ARBA00012118"/>
    </source>
</evidence>
<evidence type="ECO:0000313" key="12">
    <source>
        <dbReference type="EMBL" id="KAF0981776.1"/>
    </source>
</evidence>
<dbReference type="GeneID" id="68119648"/>
<evidence type="ECO:0000256" key="11">
    <source>
        <dbReference type="RuleBase" id="RU004165"/>
    </source>
</evidence>
<keyword evidence="7 10" id="KW-0067">ATP-binding</keyword>
<sequence length="185" mass="20706">MPLILITGCMFSGKTTELFAYVEQVEKEGQSWVIFKKNIDTRYSKDHACSHNQVQKKATSTENLMNVLSETKQHDMIAVDEGQFFSDLVPFCEELVKEGKTVVVSALNADYKNQPFPVVSALSSLEYTEIIEKKAECQYCKQENATCSILKDQPDMSATSESFIIGGAESYCAACIECRNKLVNK</sequence>
<dbReference type="PANTHER" id="PTHR11441:SF0">
    <property type="entry name" value="THYMIDINE KINASE, CYTOSOLIC"/>
    <property type="match status" value="1"/>
</dbReference>
<dbReference type="RefSeq" id="XP_044566489.1">
    <property type="nucleotide sequence ID" value="XM_044702953.1"/>
</dbReference>
<dbReference type="GO" id="GO:0005524">
    <property type="term" value="F:ATP binding"/>
    <property type="evidence" value="ECO:0007669"/>
    <property type="project" value="UniProtKB-KW"/>
</dbReference>
<gene>
    <name evidence="12" type="ORF">FDP41_012433</name>
</gene>
<name>A0A6A5C274_NAEFO</name>
<protein>
    <recommendedName>
        <fullName evidence="2 10">Thymidine kinase</fullName>
        <ecNumber evidence="2 10">2.7.1.21</ecNumber>
    </recommendedName>
</protein>
<dbReference type="EC" id="2.7.1.21" evidence="2 10"/>
<evidence type="ECO:0000256" key="8">
    <source>
        <dbReference type="PIRSR" id="PIRSR035805-1"/>
    </source>
</evidence>
<dbReference type="EMBL" id="VFQX01000013">
    <property type="protein sequence ID" value="KAF0981776.1"/>
    <property type="molecule type" value="Genomic_DNA"/>
</dbReference>
<keyword evidence="4 10" id="KW-0808">Transferase</keyword>
<comment type="catalytic activity">
    <reaction evidence="10">
        <text>thymidine + ATP = dTMP + ADP + H(+)</text>
        <dbReference type="Rhea" id="RHEA:19129"/>
        <dbReference type="ChEBI" id="CHEBI:15378"/>
        <dbReference type="ChEBI" id="CHEBI:17748"/>
        <dbReference type="ChEBI" id="CHEBI:30616"/>
        <dbReference type="ChEBI" id="CHEBI:63528"/>
        <dbReference type="ChEBI" id="CHEBI:456216"/>
        <dbReference type="EC" id="2.7.1.21"/>
    </reaction>
</comment>
<dbReference type="VEuPathDB" id="AmoebaDB:NfTy_040350"/>
<dbReference type="GO" id="GO:0046104">
    <property type="term" value="P:thymidine metabolic process"/>
    <property type="evidence" value="ECO:0007669"/>
    <property type="project" value="TreeGrafter"/>
</dbReference>
<feature type="active site" description="Proton acceptor" evidence="8">
    <location>
        <position position="81"/>
    </location>
</feature>
<keyword evidence="6 10" id="KW-0418">Kinase</keyword>
<keyword evidence="5 10" id="KW-0547">Nucleotide-binding</keyword>
<evidence type="ECO:0000256" key="9">
    <source>
        <dbReference type="PIRSR" id="PIRSR035805-2"/>
    </source>
</evidence>
<organism evidence="12 13">
    <name type="scientific">Naegleria fowleri</name>
    <name type="common">Brain eating amoeba</name>
    <dbReference type="NCBI Taxonomy" id="5763"/>
    <lineage>
        <taxon>Eukaryota</taxon>
        <taxon>Discoba</taxon>
        <taxon>Heterolobosea</taxon>
        <taxon>Tetramitia</taxon>
        <taxon>Eutetramitia</taxon>
        <taxon>Vahlkampfiidae</taxon>
        <taxon>Naegleria</taxon>
    </lineage>
</organism>
<evidence type="ECO:0000256" key="1">
    <source>
        <dbReference type="ARBA" id="ARBA00007587"/>
    </source>
</evidence>
<evidence type="ECO:0000256" key="10">
    <source>
        <dbReference type="RuleBase" id="RU000544"/>
    </source>
</evidence>
<evidence type="ECO:0000256" key="5">
    <source>
        <dbReference type="ARBA" id="ARBA00022741"/>
    </source>
</evidence>